<sequence>MFNEMPQRKCDRIVLFVNALLAAYLHSKKFDAFCEKGSFDSTLSLLTEMGVNPDSIMFNTLLHGLYSKGSFEDGEKMWGQMGAKNVALDVRGYCSKLVGLAREKKVGSMNEENLDVAKKWFVEIVNSDFDPHKNTYFILVPFLCEKDDLKITIEMCKEIFNNQCIVDTSLVQLVVDKLVNEGMVSKAKLDCGKSLVQKTFKLEKS</sequence>
<accession>A0A8T0LE01</accession>
<keyword evidence="2" id="KW-0677">Repeat</keyword>
<evidence type="ECO:0000313" key="4">
    <source>
        <dbReference type="EMBL" id="KAG2410204.1"/>
    </source>
</evidence>
<dbReference type="GO" id="GO:0005739">
    <property type="term" value="C:mitochondrion"/>
    <property type="evidence" value="ECO:0007669"/>
    <property type="project" value="TreeGrafter"/>
</dbReference>
<comment type="similarity">
    <text evidence="1">Belongs to the PPR family. P subfamily.</text>
</comment>
<reference evidence="4 5" key="1">
    <citation type="submission" date="2020-05" db="EMBL/GenBank/DDBJ databases">
        <title>Vigna angularis (adzuki bean) Var. LongXiaoDou No. 4 denovo assembly.</title>
        <authorList>
            <person name="Xiang H."/>
        </authorList>
    </citation>
    <scope>NUCLEOTIDE SEQUENCE [LARGE SCALE GENOMIC DNA]</scope>
    <source>
        <tissue evidence="4">Leaf</tissue>
    </source>
</reference>
<dbReference type="InterPro" id="IPR051114">
    <property type="entry name" value="Mito_RNA_Proc_CCM1"/>
</dbReference>
<dbReference type="PANTHER" id="PTHR47934:SF26">
    <property type="entry name" value="SMALL RIBOSOMAL SUBUNIT PROTEIN MS78 (RPPR3A)"/>
    <property type="match status" value="1"/>
</dbReference>
<dbReference type="InterPro" id="IPR002885">
    <property type="entry name" value="PPR_rpt"/>
</dbReference>
<dbReference type="PANTHER" id="PTHR47934">
    <property type="entry name" value="PENTATRICOPEPTIDE REPEAT-CONTAINING PROTEIN PET309, MITOCHONDRIAL"/>
    <property type="match status" value="1"/>
</dbReference>
<dbReference type="EMBL" id="JABFOF010000001">
    <property type="protein sequence ID" value="KAG2410204.1"/>
    <property type="molecule type" value="Genomic_DNA"/>
</dbReference>
<evidence type="ECO:0000256" key="3">
    <source>
        <dbReference type="PROSITE-ProRule" id="PRU00708"/>
    </source>
</evidence>
<dbReference type="GO" id="GO:0003729">
    <property type="term" value="F:mRNA binding"/>
    <property type="evidence" value="ECO:0007669"/>
    <property type="project" value="TreeGrafter"/>
</dbReference>
<organism evidence="4 5">
    <name type="scientific">Phaseolus angularis</name>
    <name type="common">Azuki bean</name>
    <name type="synonym">Vigna angularis</name>
    <dbReference type="NCBI Taxonomy" id="3914"/>
    <lineage>
        <taxon>Eukaryota</taxon>
        <taxon>Viridiplantae</taxon>
        <taxon>Streptophyta</taxon>
        <taxon>Embryophyta</taxon>
        <taxon>Tracheophyta</taxon>
        <taxon>Spermatophyta</taxon>
        <taxon>Magnoliopsida</taxon>
        <taxon>eudicotyledons</taxon>
        <taxon>Gunneridae</taxon>
        <taxon>Pentapetalae</taxon>
        <taxon>rosids</taxon>
        <taxon>fabids</taxon>
        <taxon>Fabales</taxon>
        <taxon>Fabaceae</taxon>
        <taxon>Papilionoideae</taxon>
        <taxon>50 kb inversion clade</taxon>
        <taxon>NPAAA clade</taxon>
        <taxon>indigoferoid/millettioid clade</taxon>
        <taxon>Phaseoleae</taxon>
        <taxon>Vigna</taxon>
    </lineage>
</organism>
<comment type="caution">
    <text evidence="4">The sequence shown here is derived from an EMBL/GenBank/DDBJ whole genome shotgun (WGS) entry which is preliminary data.</text>
</comment>
<evidence type="ECO:0000313" key="5">
    <source>
        <dbReference type="Proteomes" id="UP000743370"/>
    </source>
</evidence>
<proteinExistence type="inferred from homology"/>
<dbReference type="AlphaFoldDB" id="A0A8T0LE01"/>
<name>A0A8T0LE01_PHAAN</name>
<evidence type="ECO:0000256" key="2">
    <source>
        <dbReference type="ARBA" id="ARBA00022737"/>
    </source>
</evidence>
<dbReference type="PROSITE" id="PS51375">
    <property type="entry name" value="PPR"/>
    <property type="match status" value="1"/>
</dbReference>
<dbReference type="Gene3D" id="1.25.40.10">
    <property type="entry name" value="Tetratricopeptide repeat domain"/>
    <property type="match status" value="1"/>
</dbReference>
<dbReference type="GO" id="GO:0007005">
    <property type="term" value="P:mitochondrion organization"/>
    <property type="evidence" value="ECO:0007669"/>
    <property type="project" value="TreeGrafter"/>
</dbReference>
<dbReference type="InterPro" id="IPR011990">
    <property type="entry name" value="TPR-like_helical_dom_sf"/>
</dbReference>
<gene>
    <name evidence="4" type="ORF">HKW66_Vig0008690</name>
</gene>
<feature type="repeat" description="PPR" evidence="3">
    <location>
        <begin position="54"/>
        <end position="88"/>
    </location>
</feature>
<dbReference type="Pfam" id="PF01535">
    <property type="entry name" value="PPR"/>
    <property type="match status" value="1"/>
</dbReference>
<dbReference type="Proteomes" id="UP000743370">
    <property type="component" value="Unassembled WGS sequence"/>
</dbReference>
<evidence type="ECO:0000256" key="1">
    <source>
        <dbReference type="ARBA" id="ARBA00007626"/>
    </source>
</evidence>
<protein>
    <submittedName>
        <fullName evidence="4">Pentatricopeptide repeat-containing protein</fullName>
    </submittedName>
</protein>
<dbReference type="GO" id="GO:0006396">
    <property type="term" value="P:RNA processing"/>
    <property type="evidence" value="ECO:0007669"/>
    <property type="project" value="TreeGrafter"/>
</dbReference>
<dbReference type="NCBIfam" id="TIGR00756">
    <property type="entry name" value="PPR"/>
    <property type="match status" value="1"/>
</dbReference>